<evidence type="ECO:0000313" key="21">
    <source>
        <dbReference type="RefSeq" id="XP_018089768.1"/>
    </source>
</evidence>
<evidence type="ECO:0000256" key="8">
    <source>
        <dbReference type="ARBA" id="ARBA00022771"/>
    </source>
</evidence>
<evidence type="ECO:0000256" key="16">
    <source>
        <dbReference type="ARBA" id="ARBA00076095"/>
    </source>
</evidence>
<name>A0A8J0TU46_XENLA</name>
<feature type="region of interest" description="Disordered" evidence="17">
    <location>
        <begin position="1284"/>
        <end position="1319"/>
    </location>
</feature>
<dbReference type="Gene3D" id="3.30.710.10">
    <property type="entry name" value="Potassium Channel Kv1.1, Chain A"/>
    <property type="match status" value="1"/>
</dbReference>
<evidence type="ECO:0000256" key="13">
    <source>
        <dbReference type="ARBA" id="ARBA00023242"/>
    </source>
</evidence>
<dbReference type="CDD" id="cd18288">
    <property type="entry name" value="BTB_POZ_BTBD12_SLX4"/>
    <property type="match status" value="1"/>
</dbReference>
<keyword evidence="7" id="KW-0227">DNA damage</keyword>
<feature type="region of interest" description="Disordered" evidence="17">
    <location>
        <begin position="281"/>
        <end position="304"/>
    </location>
</feature>
<dbReference type="GO" id="GO:0000712">
    <property type="term" value="P:resolution of meiotic recombination intermediates"/>
    <property type="evidence" value="ECO:0000318"/>
    <property type="project" value="GO_Central"/>
</dbReference>
<feature type="compositionally biased region" description="Basic and acidic residues" evidence="17">
    <location>
        <begin position="80"/>
        <end position="94"/>
    </location>
</feature>
<feature type="compositionally biased region" description="Polar residues" evidence="17">
    <location>
        <begin position="95"/>
        <end position="104"/>
    </location>
</feature>
<feature type="region of interest" description="Disordered" evidence="17">
    <location>
        <begin position="1141"/>
        <end position="1162"/>
    </location>
</feature>
<evidence type="ECO:0000256" key="11">
    <source>
        <dbReference type="ARBA" id="ARBA00023172"/>
    </source>
</evidence>
<keyword evidence="13" id="KW-0539">Nucleus</keyword>
<dbReference type="GeneID" id="432277"/>
<evidence type="ECO:0000256" key="10">
    <source>
        <dbReference type="ARBA" id="ARBA00022843"/>
    </source>
</evidence>
<dbReference type="PANTHER" id="PTHR21541:SF3">
    <property type="entry name" value="STRUCTURE-SPECIFIC ENDONUCLEASE SUBUNIT SLX4"/>
    <property type="match status" value="1"/>
</dbReference>
<reference evidence="20 21" key="1">
    <citation type="submission" date="2022-04" db="UniProtKB">
        <authorList>
            <consortium name="RefSeq"/>
        </authorList>
    </citation>
    <scope>IDENTIFICATION</scope>
    <source>
        <strain evidence="20 21">J_2021</strain>
        <tissue evidence="20 21">Erythrocytes</tissue>
    </source>
</reference>
<keyword evidence="8" id="KW-0863">Zinc-finger</keyword>
<gene>
    <name evidence="20 21 22" type="primary">slx4.L</name>
    <name evidence="20 21" type="synonym">btbd12</name>
    <name evidence="21" type="synonym">mus312</name>
    <name evidence="21" type="synonym">slx4</name>
</gene>
<keyword evidence="12" id="KW-0234">DNA repair</keyword>
<dbReference type="InterPro" id="IPR011333">
    <property type="entry name" value="SKP1/BTB/POZ_sf"/>
</dbReference>
<keyword evidence="10" id="KW-0832">Ubl conjugation</keyword>
<feature type="compositionally biased region" description="Basic residues" evidence="17">
    <location>
        <begin position="38"/>
        <end position="47"/>
    </location>
</feature>
<keyword evidence="11" id="KW-0233">DNA recombination</keyword>
<comment type="subunit">
    <text evidence="15">Forms a heterodimer with SLX1A/GIYD1. Interacts with ERCC4/XPF; catalytic subunit of the ERCC4-ERCC1 endonuclease. Interacts with MUS81; catalytic subunit of the MUS81-EME1 endonuclease. Interacts with MSH2; component of the MSH2-MSH3 mismatch repair complex. Interacts with TERF2-TERF2IP. Interacts with PLK1 and SLX4IP.</text>
</comment>
<dbReference type="OrthoDB" id="5576441at2759"/>
<evidence type="ECO:0000256" key="2">
    <source>
        <dbReference type="ARBA" id="ARBA00006661"/>
    </source>
</evidence>
<evidence type="ECO:0000259" key="18">
    <source>
        <dbReference type="PROSITE" id="PS50097"/>
    </source>
</evidence>
<dbReference type="Pfam" id="PF00651">
    <property type="entry name" value="BTB"/>
    <property type="match status" value="1"/>
</dbReference>
<dbReference type="PROSITE" id="PS50097">
    <property type="entry name" value="BTB"/>
    <property type="match status" value="1"/>
</dbReference>
<evidence type="ECO:0000313" key="22">
    <source>
        <dbReference type="Xenbase" id="XB-GENE-981727"/>
    </source>
</evidence>
<feature type="region of interest" description="Disordered" evidence="17">
    <location>
        <begin position="1575"/>
        <end position="1699"/>
    </location>
</feature>
<keyword evidence="5" id="KW-0479">Metal-binding</keyword>
<dbReference type="RefSeq" id="XP_018089767.1">
    <property type="nucleotide sequence ID" value="XM_018234278.2"/>
</dbReference>
<dbReference type="GO" id="GO:0090656">
    <property type="term" value="P:t-circle formation"/>
    <property type="evidence" value="ECO:0007669"/>
    <property type="project" value="UniProtKB-ARBA"/>
</dbReference>
<dbReference type="GO" id="GO:0006281">
    <property type="term" value="P:DNA repair"/>
    <property type="evidence" value="ECO:0007669"/>
    <property type="project" value="UniProtKB-KW"/>
</dbReference>
<organism evidence="21">
    <name type="scientific">Xenopus laevis</name>
    <name type="common">African clawed frog</name>
    <dbReference type="NCBI Taxonomy" id="8355"/>
    <lineage>
        <taxon>Eukaryota</taxon>
        <taxon>Metazoa</taxon>
        <taxon>Chordata</taxon>
        <taxon>Craniata</taxon>
        <taxon>Vertebrata</taxon>
        <taxon>Euteleostomi</taxon>
        <taxon>Amphibia</taxon>
        <taxon>Batrachia</taxon>
        <taxon>Anura</taxon>
        <taxon>Pipoidea</taxon>
        <taxon>Pipidae</taxon>
        <taxon>Xenopodinae</taxon>
        <taxon>Xenopus</taxon>
        <taxon>Xenopus</taxon>
    </lineage>
</organism>
<dbReference type="PANTHER" id="PTHR21541">
    <property type="entry name" value="BTB POZ DOMAIN CONTAINING 12"/>
    <property type="match status" value="1"/>
</dbReference>
<dbReference type="GO" id="GO:0032206">
    <property type="term" value="P:positive regulation of telomere maintenance"/>
    <property type="evidence" value="ECO:0007669"/>
    <property type="project" value="UniProtKB-ARBA"/>
</dbReference>
<keyword evidence="6" id="KW-0677">Repeat</keyword>
<dbReference type="InterPro" id="IPR013087">
    <property type="entry name" value="Znf_C2H2_type"/>
</dbReference>
<dbReference type="Proteomes" id="UP000186698">
    <property type="component" value="Chromosome 9_10L"/>
</dbReference>
<dbReference type="Pfam" id="PF09494">
    <property type="entry name" value="Slx4"/>
    <property type="match status" value="1"/>
</dbReference>
<evidence type="ECO:0000256" key="7">
    <source>
        <dbReference type="ARBA" id="ARBA00022763"/>
    </source>
</evidence>
<dbReference type="Xenbase" id="XB-GENE-981727">
    <property type="gene designation" value="slx4.L"/>
</dbReference>
<dbReference type="SUPFAM" id="SSF54695">
    <property type="entry name" value="POZ domain"/>
    <property type="match status" value="1"/>
</dbReference>
<evidence type="ECO:0000256" key="3">
    <source>
        <dbReference type="ARBA" id="ARBA00022499"/>
    </source>
</evidence>
<feature type="compositionally biased region" description="Polar residues" evidence="17">
    <location>
        <begin position="1304"/>
        <end position="1319"/>
    </location>
</feature>
<dbReference type="AGR" id="Xenbase:XB-GENE-981727"/>
<feature type="domain" description="BTB" evidence="18">
    <location>
        <begin position="583"/>
        <end position="657"/>
    </location>
</feature>
<dbReference type="CTD" id="432277"/>
<dbReference type="RefSeq" id="XP_018089768.1">
    <property type="nucleotide sequence ID" value="XM_018234279.2"/>
</dbReference>
<evidence type="ECO:0000256" key="9">
    <source>
        <dbReference type="ARBA" id="ARBA00022833"/>
    </source>
</evidence>
<dbReference type="Pfam" id="PF12874">
    <property type="entry name" value="zf-met"/>
    <property type="match status" value="1"/>
</dbReference>
<evidence type="ECO:0000256" key="5">
    <source>
        <dbReference type="ARBA" id="ARBA00022723"/>
    </source>
</evidence>
<evidence type="ECO:0000256" key="15">
    <source>
        <dbReference type="ARBA" id="ARBA00064578"/>
    </source>
</evidence>
<proteinExistence type="inferred from homology"/>
<keyword evidence="4" id="KW-0597">Phosphoprotein</keyword>
<keyword evidence="3" id="KW-1017">Isopeptide bond</keyword>
<evidence type="ECO:0000313" key="19">
    <source>
        <dbReference type="Proteomes" id="UP000186698"/>
    </source>
</evidence>
<dbReference type="InterPro" id="IPR000210">
    <property type="entry name" value="BTB/POZ_dom"/>
</dbReference>
<keyword evidence="19" id="KW-1185">Reference proteome</keyword>
<dbReference type="CDD" id="cd22999">
    <property type="entry name" value="SAP_SLX4"/>
    <property type="match status" value="1"/>
</dbReference>
<keyword evidence="9" id="KW-0862">Zinc</keyword>
<evidence type="ECO:0000256" key="4">
    <source>
        <dbReference type="ARBA" id="ARBA00022553"/>
    </source>
</evidence>
<dbReference type="SMART" id="SM00225">
    <property type="entry name" value="BTB"/>
    <property type="match status" value="1"/>
</dbReference>
<dbReference type="InterPro" id="IPR018574">
    <property type="entry name" value="Structure-sp_endonuc_su_Slx4"/>
</dbReference>
<dbReference type="GO" id="GO:0033557">
    <property type="term" value="C:Slx1-Slx4 complex"/>
    <property type="evidence" value="ECO:0000318"/>
    <property type="project" value="GO_Central"/>
</dbReference>
<evidence type="ECO:0000256" key="17">
    <source>
        <dbReference type="SAM" id="MobiDB-lite"/>
    </source>
</evidence>
<dbReference type="GO" id="GO:0008270">
    <property type="term" value="F:zinc ion binding"/>
    <property type="evidence" value="ECO:0007669"/>
    <property type="project" value="UniProtKB-KW"/>
</dbReference>
<evidence type="ECO:0000256" key="12">
    <source>
        <dbReference type="ARBA" id="ARBA00023204"/>
    </source>
</evidence>
<comment type="similarity">
    <text evidence="2">Belongs to the SLX4 family.</text>
</comment>
<feature type="compositionally biased region" description="Basic residues" evidence="17">
    <location>
        <begin position="283"/>
        <end position="300"/>
    </location>
</feature>
<evidence type="ECO:0000313" key="20">
    <source>
        <dbReference type="RefSeq" id="XP_018089767.1"/>
    </source>
</evidence>
<comment type="subcellular location">
    <subcellularLocation>
        <location evidence="1">Nucleus</location>
    </subcellularLocation>
</comment>
<evidence type="ECO:0000256" key="1">
    <source>
        <dbReference type="ARBA" id="ARBA00004123"/>
    </source>
</evidence>
<evidence type="ECO:0000256" key="6">
    <source>
        <dbReference type="ARBA" id="ARBA00022737"/>
    </source>
</evidence>
<accession>A0A8J0TU46</accession>
<feature type="region of interest" description="Disordered" evidence="17">
    <location>
        <begin position="1421"/>
        <end position="1465"/>
    </location>
</feature>
<feature type="compositionally biased region" description="Polar residues" evidence="17">
    <location>
        <begin position="1614"/>
        <end position="1624"/>
    </location>
</feature>
<evidence type="ECO:0000256" key="14">
    <source>
        <dbReference type="ARBA" id="ARBA00029496"/>
    </source>
</evidence>
<protein>
    <recommendedName>
        <fullName evidence="14">Structure-specific endonuclease subunit SLX4</fullName>
    </recommendedName>
    <alternativeName>
        <fullName evidence="16">BTB/POZ domain-containing protein 12</fullName>
    </alternativeName>
</protein>
<feature type="region of interest" description="Disordered" evidence="17">
    <location>
        <begin position="764"/>
        <end position="805"/>
    </location>
</feature>
<sequence length="1778" mass="194830">MVESDEEFTELCSKLLKRVKKNKPAEQGVPKTSITAKSRLKRSKPTSKKQVGNDGAKVGDESIPTKGNLEKAVAQTDQCYRNDTERKRKTETHLSDVSSGTTHTGENEPPALADPVRPQTQLCTKDLVLERMQQFKRACPNRMKINDAEASDPAVNDNLQSDSALAAALQMDIREQQKSLEDVGLFFCQLCQKDLTAMNSAMREQHVNRCLDQSESLGEASRPTVPSCPLCGKPFNSEKSRASHLKRCAAKLEVPAHTLLQAVQRQTSESVTEAPTCVVPANSKRKAGPKKKEPPKKKKMVQPSSEVEDLLVAMALSRSLQEDPTKCDIAQKAAPATKSSVPVFIVSEKKSRRKQKNAAPPLLLVQAPEAALQRLQQRVALLLSEELELIGNTALPLSRLCNIEERENYAWCRPLRDEKICTLWEGSKMMDNRDFLSYYIQELNPPITPWRDSQLNHHNSQQRTVTPVQPAAISLCPASGDEEQSTETCSQEGHLSHSQKDRQALLDLAELAGEGMTLTQWKLGSCHAMDRTERESVSSVPASGFVPSLQEEICKQSDHPQLSAPLVSLAADFMEMVNNPHLSDAQLQTDCGEVLSVHMFVLYTRCPLLVEAVHSEGFWVNEASTGRVRRLLLNDVSAEAALCFLRFLYSASITIPMRCLTHVCELARRFGVSSLIEICEHLVSEPENSVTLDAAAAAEEEDDGGMRAETFQELLKSMWVDEDEEGIAELETEGQGENKLEAEAVGECELEEIYEFVATQRRITEKQDESSSELDIQNPESEDSVLGDRSKPDGLVPTGTNTEYNKETHTFDSVQNVTTPETQQPCLVKVSPVTTITGILKSHPSCSPLVSRSSFKPSLGCSESPAGIVFANSGLTQYPSPTSAESAGPDAAAGSIAPVSPSRVNEAKQDLFVQHSPCPLDDSYDRMFSETCGEYVETSDTVIPTQNQEEMLISPPSITVVPTLPELGSSPNLQHSLVNSPCKIKYATAAEPRYFPLCSQNNSRNSHDSDLGHNPTNQSISSSFAKYQEPGVILILSSDEETEPNTEGLLSPSSQHESKICNSAGIKESPVSFSIKRNSEGYSHLDMSSSTETSWLIPATPLPQTVMSVASRLQTSCLPEAPQVSTIQSVFHYSFMSPPLLSQKSPAKPPSPQASPTLRLTQGSAQVPDVCSSLGSKTSIAPSSLPTSPANISVFEVGDSEDECLVPEDQLGSPTTSVSHQPPYHLGTLSNKLLLSESSNEPMIPQLCSTTRLSQGALRLPEPCVNLDTMTSVCHSLPTSPANSSVFAVRDSEDESPVPEGQLGSLSASDSHQSPSHFSTFSNKLLLSQSPSEPMIPQLCSITRPTQGPVLLPENCDNVDTKTSVSHSLPASPASSSVFEIENIEDGSPQTEAHMGTFDYSFQMDYEPPIPVEDEMWFHREETPKRPNPSPKTCTPPSIERTPKKETVVQNSSTPLRGSPAQVREDSTLPHRNHLSFLNAQPWEEWEEEDEDIPAILPLSERLGKAPERQKQLKTPVSIVRKRELAPKVPITPLPAYSDMDTPNLKKELNRYGVRALPKKQMVLKLKEIFSYTHQVMSSDSEDEVPSSQLNRRDNGDKAQIQKPSVAHKPKPSVSAQGPASSQAHKPRKPASVCNAKNSTEEDTMEKEQRLTASQESTSSSGDTSSLSQSSAANEFERAFADEEEDESVPASQEVGREAATAEAVKRFIESRPDLYKRILLYQPLELAALHAELKQAGIKMAAGKLLDFLDAHCVTFTTAAARKEKKTRGRRKAGKRY</sequence>
<dbReference type="GO" id="GO:0006260">
    <property type="term" value="P:DNA replication"/>
    <property type="evidence" value="ECO:0007669"/>
    <property type="project" value="InterPro"/>
</dbReference>
<feature type="compositionally biased region" description="Low complexity" evidence="17">
    <location>
        <begin position="1652"/>
        <end position="1674"/>
    </location>
</feature>
<feature type="region of interest" description="Disordered" evidence="17">
    <location>
        <begin position="19"/>
        <end position="118"/>
    </location>
</feature>
<dbReference type="FunFam" id="3.30.710.10:FF:000116">
    <property type="entry name" value="SLX4 structure-specific endonuclease subunit"/>
    <property type="match status" value="1"/>
</dbReference>